<dbReference type="EMBL" id="REGN01003523">
    <property type="protein sequence ID" value="RNA22158.1"/>
    <property type="molecule type" value="Genomic_DNA"/>
</dbReference>
<name>A0A3M7RFZ2_BRAPC</name>
<dbReference type="AlphaFoldDB" id="A0A3M7RFZ2"/>
<dbReference type="Proteomes" id="UP000276133">
    <property type="component" value="Unassembled WGS sequence"/>
</dbReference>
<organism evidence="1 2">
    <name type="scientific">Brachionus plicatilis</name>
    <name type="common">Marine rotifer</name>
    <name type="synonym">Brachionus muelleri</name>
    <dbReference type="NCBI Taxonomy" id="10195"/>
    <lineage>
        <taxon>Eukaryota</taxon>
        <taxon>Metazoa</taxon>
        <taxon>Spiralia</taxon>
        <taxon>Gnathifera</taxon>
        <taxon>Rotifera</taxon>
        <taxon>Eurotatoria</taxon>
        <taxon>Monogononta</taxon>
        <taxon>Pseudotrocha</taxon>
        <taxon>Ploima</taxon>
        <taxon>Brachionidae</taxon>
        <taxon>Brachionus</taxon>
    </lineage>
</organism>
<evidence type="ECO:0000313" key="1">
    <source>
        <dbReference type="EMBL" id="RNA22158.1"/>
    </source>
</evidence>
<proteinExistence type="predicted"/>
<comment type="caution">
    <text evidence="1">The sequence shown here is derived from an EMBL/GenBank/DDBJ whole genome shotgun (WGS) entry which is preliminary data.</text>
</comment>
<reference evidence="1 2" key="1">
    <citation type="journal article" date="2018" name="Sci. Rep.">
        <title>Genomic signatures of local adaptation to the degree of environmental predictability in rotifers.</title>
        <authorList>
            <person name="Franch-Gras L."/>
            <person name="Hahn C."/>
            <person name="Garcia-Roger E.M."/>
            <person name="Carmona M.J."/>
            <person name="Serra M."/>
            <person name="Gomez A."/>
        </authorList>
    </citation>
    <scope>NUCLEOTIDE SEQUENCE [LARGE SCALE GENOMIC DNA]</scope>
    <source>
        <strain evidence="1">HYR1</strain>
    </source>
</reference>
<sequence>MILDLNQNKTCGVNRLLYYFKLIKKKTKMNENDFELNRFYKLASQILRKKQSSFTMIMFLTYFMKSSSIELKLKLK</sequence>
<protein>
    <submittedName>
        <fullName evidence="1">Uncharacterized protein</fullName>
    </submittedName>
</protein>
<gene>
    <name evidence="1" type="ORF">BpHYR1_014926</name>
</gene>
<keyword evidence="2" id="KW-1185">Reference proteome</keyword>
<evidence type="ECO:0000313" key="2">
    <source>
        <dbReference type="Proteomes" id="UP000276133"/>
    </source>
</evidence>
<accession>A0A3M7RFZ2</accession>